<name>A0ABY5MLH4_9HYPH</name>
<dbReference type="EMBL" id="CP030941">
    <property type="protein sequence ID" value="UUP17607.1"/>
    <property type="molecule type" value="Genomic_DNA"/>
</dbReference>
<dbReference type="InterPro" id="IPR027417">
    <property type="entry name" value="P-loop_NTPase"/>
</dbReference>
<reference evidence="2 3" key="1">
    <citation type="submission" date="2018-07" db="EMBL/GenBank/DDBJ databases">
        <title>Genome sequence of Nitratireductor thuwali#1536.</title>
        <authorList>
            <person name="Michoud G."/>
            <person name="Merlino G."/>
            <person name="Sefrji F.O."/>
            <person name="Daffonchio D."/>
        </authorList>
    </citation>
    <scope>NUCLEOTIDE SEQUENCE [LARGE SCALE GENOMIC DNA]</scope>
    <source>
        <strain evidence="3">Nit1536</strain>
    </source>
</reference>
<accession>A0ABY5MLH4</accession>
<dbReference type="CDD" id="cd01918">
    <property type="entry name" value="HprK_C"/>
    <property type="match status" value="1"/>
</dbReference>
<evidence type="ECO:0000259" key="1">
    <source>
        <dbReference type="Pfam" id="PF07475"/>
    </source>
</evidence>
<feature type="domain" description="HPr kinase/phosphorylase C-terminal" evidence="1">
    <location>
        <begin position="5"/>
        <end position="81"/>
    </location>
</feature>
<dbReference type="InterPro" id="IPR011104">
    <property type="entry name" value="Hpr_kin/Pase_C"/>
</dbReference>
<dbReference type="EC" id="2.7.4.-" evidence="2"/>
<dbReference type="GO" id="GO:0016301">
    <property type="term" value="F:kinase activity"/>
    <property type="evidence" value="ECO:0007669"/>
    <property type="project" value="UniProtKB-KW"/>
</dbReference>
<keyword evidence="3" id="KW-1185">Reference proteome</keyword>
<dbReference type="Gene3D" id="3.40.50.300">
    <property type="entry name" value="P-loop containing nucleotide triphosphate hydrolases"/>
    <property type="match status" value="1"/>
</dbReference>
<evidence type="ECO:0000313" key="2">
    <source>
        <dbReference type="EMBL" id="UUP17607.1"/>
    </source>
</evidence>
<dbReference type="Pfam" id="PF07475">
    <property type="entry name" value="Hpr_kinase_C"/>
    <property type="match status" value="1"/>
</dbReference>
<protein>
    <submittedName>
        <fullName evidence="2">HPr kinase/phosphorylase</fullName>
        <ecNumber evidence="2">2.7.4.-</ecNumber>
    </submittedName>
</protein>
<dbReference type="SUPFAM" id="SSF53795">
    <property type="entry name" value="PEP carboxykinase-like"/>
    <property type="match status" value="1"/>
</dbReference>
<organism evidence="2 3">
    <name type="scientific">Nitratireductor thuwali</name>
    <dbReference type="NCBI Taxonomy" id="2267699"/>
    <lineage>
        <taxon>Bacteria</taxon>
        <taxon>Pseudomonadati</taxon>
        <taxon>Pseudomonadota</taxon>
        <taxon>Alphaproteobacteria</taxon>
        <taxon>Hyphomicrobiales</taxon>
        <taxon>Phyllobacteriaceae</taxon>
        <taxon>Nitratireductor</taxon>
    </lineage>
</organism>
<keyword evidence="2" id="KW-0418">Kinase</keyword>
<evidence type="ECO:0000313" key="3">
    <source>
        <dbReference type="Proteomes" id="UP001342418"/>
    </source>
</evidence>
<gene>
    <name evidence="2" type="primary">hprK</name>
    <name evidence="2" type="ORF">NTH_02077</name>
</gene>
<sequence length="148" mass="15292">MTGSNHHGVLLVLEHSGVLILGRSGSGKTRLMLTLLSLCRAQGTFARLVSDDQVLLERKGGRLIGTVPAAIAGLAEAFGRGPSAIRHEPRAVVDLVVRLVELAEAPRFDEEGAIGIEGVDLPCQDLPAGDAAGAGLAICARLGLPPFA</sequence>
<dbReference type="Proteomes" id="UP001342418">
    <property type="component" value="Chromosome"/>
</dbReference>
<keyword evidence="2" id="KW-0808">Transferase</keyword>
<proteinExistence type="predicted"/>
<dbReference type="RefSeq" id="WP_338529922.1">
    <property type="nucleotide sequence ID" value="NZ_CP030941.1"/>
</dbReference>